<dbReference type="Proteomes" id="UP000033514">
    <property type="component" value="Unassembled WGS sequence"/>
</dbReference>
<comment type="caution">
    <text evidence="2">The sequence shown here is derived from an EMBL/GenBank/DDBJ whole genome shotgun (WGS) entry which is preliminary data.</text>
</comment>
<evidence type="ECO:0000256" key="1">
    <source>
        <dbReference type="SAM" id="Phobius"/>
    </source>
</evidence>
<dbReference type="Pfam" id="PF04964">
    <property type="entry name" value="Flp_Fap"/>
    <property type="match status" value="1"/>
</dbReference>
<dbReference type="AlphaFoldDB" id="A0A0F5L518"/>
<reference evidence="2 3" key="1">
    <citation type="submission" date="2015-03" db="EMBL/GenBank/DDBJ databases">
        <authorList>
            <person name="Hassan Y.I."/>
            <person name="Lepp D."/>
            <person name="Zhou T."/>
        </authorList>
    </citation>
    <scope>NUCLEOTIDE SEQUENCE [LARGE SCALE GENOMIC DNA]</scope>
    <source>
        <strain evidence="2 3">GH2-10</strain>
    </source>
</reference>
<dbReference type="PATRIC" id="fig|361041.3.peg.3092"/>
<gene>
    <name evidence="2" type="ORF">VW35_18395</name>
</gene>
<sequence length="70" mass="7376">MRLDFKRQLRRLCSDERGATAIEYGLIGSLLSVVIIGALLAINGSLTDIYENIRQAIVPVITAAGGGGSS</sequence>
<keyword evidence="1" id="KW-1133">Transmembrane helix</keyword>
<dbReference type="RefSeq" id="WP_046144499.1">
    <property type="nucleotide sequence ID" value="NZ_LAJG01000042.1"/>
</dbReference>
<feature type="transmembrane region" description="Helical" evidence="1">
    <location>
        <begin position="21"/>
        <end position="42"/>
    </location>
</feature>
<dbReference type="InterPro" id="IPR007047">
    <property type="entry name" value="Flp_Fap"/>
</dbReference>
<dbReference type="EMBL" id="LAJG01000042">
    <property type="protein sequence ID" value="KKB76717.1"/>
    <property type="molecule type" value="Genomic_DNA"/>
</dbReference>
<accession>A0A0F5L518</accession>
<organism evidence="2 3">
    <name type="scientific">Devosia soli</name>
    <dbReference type="NCBI Taxonomy" id="361041"/>
    <lineage>
        <taxon>Bacteria</taxon>
        <taxon>Pseudomonadati</taxon>
        <taxon>Pseudomonadota</taxon>
        <taxon>Alphaproteobacteria</taxon>
        <taxon>Hyphomicrobiales</taxon>
        <taxon>Devosiaceae</taxon>
        <taxon>Devosia</taxon>
    </lineage>
</organism>
<keyword evidence="1" id="KW-0812">Transmembrane</keyword>
<dbReference type="STRING" id="361041.VW35_18395"/>
<evidence type="ECO:0008006" key="4">
    <source>
        <dbReference type="Google" id="ProtNLM"/>
    </source>
</evidence>
<keyword evidence="3" id="KW-1185">Reference proteome</keyword>
<dbReference type="OrthoDB" id="5325135at2"/>
<evidence type="ECO:0000313" key="2">
    <source>
        <dbReference type="EMBL" id="KKB76717.1"/>
    </source>
</evidence>
<keyword evidence="1" id="KW-0472">Membrane</keyword>
<protein>
    <recommendedName>
        <fullName evidence="4">Pilus assembly protein</fullName>
    </recommendedName>
</protein>
<name>A0A0F5L518_9HYPH</name>
<evidence type="ECO:0000313" key="3">
    <source>
        <dbReference type="Proteomes" id="UP000033514"/>
    </source>
</evidence>
<proteinExistence type="predicted"/>